<dbReference type="InterPro" id="IPR003593">
    <property type="entry name" value="AAA+_ATPase"/>
</dbReference>
<dbReference type="InterPro" id="IPR017871">
    <property type="entry name" value="ABC_transporter-like_CS"/>
</dbReference>
<dbReference type="PANTHER" id="PTHR43820">
    <property type="entry name" value="HIGH-AFFINITY BRANCHED-CHAIN AMINO ACID TRANSPORT ATP-BINDING PROTEIN LIVF"/>
    <property type="match status" value="1"/>
</dbReference>
<dbReference type="Pfam" id="PF00005">
    <property type="entry name" value="ABC_tran"/>
    <property type="match status" value="1"/>
</dbReference>
<evidence type="ECO:0000256" key="6">
    <source>
        <dbReference type="SAM" id="MobiDB-lite"/>
    </source>
</evidence>
<keyword evidence="2" id="KW-0813">Transport</keyword>
<accession>A0A6G4X9K6</accession>
<evidence type="ECO:0000256" key="1">
    <source>
        <dbReference type="ARBA" id="ARBA00005417"/>
    </source>
</evidence>
<keyword evidence="4 8" id="KW-0067">ATP-binding</keyword>
<keyword evidence="3" id="KW-0547">Nucleotide-binding</keyword>
<dbReference type="InterPro" id="IPR003439">
    <property type="entry name" value="ABC_transporter-like_ATP-bd"/>
</dbReference>
<dbReference type="GO" id="GO:0015658">
    <property type="term" value="F:branched-chain amino acid transmembrane transporter activity"/>
    <property type="evidence" value="ECO:0007669"/>
    <property type="project" value="TreeGrafter"/>
</dbReference>
<reference evidence="8 9" key="1">
    <citation type="submission" date="2020-02" db="EMBL/GenBank/DDBJ databases">
        <title>Whole-genome analyses of novel actinobacteria.</title>
        <authorList>
            <person name="Sahin N."/>
            <person name="Tatar D."/>
        </authorList>
    </citation>
    <scope>NUCLEOTIDE SEQUENCE [LARGE SCALE GENOMIC DNA]</scope>
    <source>
        <strain evidence="8 9">SB3404</strain>
    </source>
</reference>
<sequence length="232" mass="24120">MTVEIALERARVHYGPVEALHGVGVPVPAARLTVLLGRNGAGRTTVLRALAGTVPLTSGRVVWGGADVTRVPAHTRARRGLAFVPDSRAVFGSLTVTENLELAAPGPLPGALPYPALAPLRSRTAATLSGGEQQMLAVSRALLSEARVLLLDEPTQGMSPAMAARTYALLREAVHGAGRTVLVAEQRLAEPLREAATVVYELLRGTVAFAGEPREALGRASPADPSPADRAG</sequence>
<comment type="similarity">
    <text evidence="1">Belongs to the ABC transporter superfamily.</text>
</comment>
<keyword evidence="9" id="KW-1185">Reference proteome</keyword>
<dbReference type="EMBL" id="JAAKZZ010000777">
    <property type="protein sequence ID" value="NGO73540.1"/>
    <property type="molecule type" value="Genomic_DNA"/>
</dbReference>
<gene>
    <name evidence="8" type="ORF">G5C65_35470</name>
</gene>
<dbReference type="AlphaFoldDB" id="A0A6G4X9K6"/>
<dbReference type="GO" id="GO:0015807">
    <property type="term" value="P:L-amino acid transport"/>
    <property type="evidence" value="ECO:0007669"/>
    <property type="project" value="TreeGrafter"/>
</dbReference>
<comment type="caution">
    <text evidence="8">The sequence shown here is derived from an EMBL/GenBank/DDBJ whole genome shotgun (WGS) entry which is preliminary data.</text>
</comment>
<feature type="domain" description="ABC transporter" evidence="7">
    <location>
        <begin position="5"/>
        <end position="229"/>
    </location>
</feature>
<dbReference type="Proteomes" id="UP000477722">
    <property type="component" value="Unassembled WGS sequence"/>
</dbReference>
<dbReference type="InterPro" id="IPR027417">
    <property type="entry name" value="P-loop_NTPase"/>
</dbReference>
<dbReference type="PANTHER" id="PTHR43820:SF5">
    <property type="entry name" value="HIGH-AFFINITY BRANCHED-CHAIN AMINO ACID TRANSPORT ATP-BINDING PROTEIN"/>
    <property type="match status" value="1"/>
</dbReference>
<dbReference type="Gene3D" id="3.40.50.300">
    <property type="entry name" value="P-loop containing nucleotide triphosphate hydrolases"/>
    <property type="match status" value="1"/>
</dbReference>
<organism evidence="8 9">
    <name type="scientific">Streptomyces boncukensis</name>
    <dbReference type="NCBI Taxonomy" id="2711219"/>
    <lineage>
        <taxon>Bacteria</taxon>
        <taxon>Bacillati</taxon>
        <taxon>Actinomycetota</taxon>
        <taxon>Actinomycetes</taxon>
        <taxon>Kitasatosporales</taxon>
        <taxon>Streptomycetaceae</taxon>
        <taxon>Streptomyces</taxon>
    </lineage>
</organism>
<feature type="region of interest" description="Disordered" evidence="6">
    <location>
        <begin position="213"/>
        <end position="232"/>
    </location>
</feature>
<dbReference type="SMART" id="SM00382">
    <property type="entry name" value="AAA"/>
    <property type="match status" value="1"/>
</dbReference>
<proteinExistence type="inferred from homology"/>
<name>A0A6G4X9K6_9ACTN</name>
<evidence type="ECO:0000256" key="2">
    <source>
        <dbReference type="ARBA" id="ARBA00022448"/>
    </source>
</evidence>
<dbReference type="PROSITE" id="PS50893">
    <property type="entry name" value="ABC_TRANSPORTER_2"/>
    <property type="match status" value="1"/>
</dbReference>
<dbReference type="GO" id="GO:0016887">
    <property type="term" value="F:ATP hydrolysis activity"/>
    <property type="evidence" value="ECO:0007669"/>
    <property type="project" value="InterPro"/>
</dbReference>
<evidence type="ECO:0000259" key="7">
    <source>
        <dbReference type="PROSITE" id="PS50893"/>
    </source>
</evidence>
<dbReference type="InterPro" id="IPR052156">
    <property type="entry name" value="BCAA_Transport_ATP-bd_LivF"/>
</dbReference>
<dbReference type="GO" id="GO:0005524">
    <property type="term" value="F:ATP binding"/>
    <property type="evidence" value="ECO:0007669"/>
    <property type="project" value="UniProtKB-KW"/>
</dbReference>
<evidence type="ECO:0000256" key="3">
    <source>
        <dbReference type="ARBA" id="ARBA00022741"/>
    </source>
</evidence>
<evidence type="ECO:0000313" key="9">
    <source>
        <dbReference type="Proteomes" id="UP000477722"/>
    </source>
</evidence>
<evidence type="ECO:0000256" key="4">
    <source>
        <dbReference type="ARBA" id="ARBA00022840"/>
    </source>
</evidence>
<keyword evidence="5" id="KW-0029">Amino-acid transport</keyword>
<dbReference type="RefSeq" id="WP_165303171.1">
    <property type="nucleotide sequence ID" value="NZ_JAAKZZ010000777.1"/>
</dbReference>
<evidence type="ECO:0000313" key="8">
    <source>
        <dbReference type="EMBL" id="NGO73540.1"/>
    </source>
</evidence>
<dbReference type="SUPFAM" id="SSF52540">
    <property type="entry name" value="P-loop containing nucleoside triphosphate hydrolases"/>
    <property type="match status" value="1"/>
</dbReference>
<protein>
    <submittedName>
        <fullName evidence="8">ATP-binding cassette domain-containing protein</fullName>
    </submittedName>
</protein>
<feature type="compositionally biased region" description="Low complexity" evidence="6">
    <location>
        <begin position="218"/>
        <end position="232"/>
    </location>
</feature>
<dbReference type="PROSITE" id="PS00211">
    <property type="entry name" value="ABC_TRANSPORTER_1"/>
    <property type="match status" value="1"/>
</dbReference>
<evidence type="ECO:0000256" key="5">
    <source>
        <dbReference type="ARBA" id="ARBA00022970"/>
    </source>
</evidence>